<organism evidence="2 3">
    <name type="scientific">Tachysurus vachellii</name>
    <name type="common">Darkbarbel catfish</name>
    <name type="synonym">Pelteobagrus vachellii</name>
    <dbReference type="NCBI Taxonomy" id="175792"/>
    <lineage>
        <taxon>Eukaryota</taxon>
        <taxon>Metazoa</taxon>
        <taxon>Chordata</taxon>
        <taxon>Craniata</taxon>
        <taxon>Vertebrata</taxon>
        <taxon>Euteleostomi</taxon>
        <taxon>Actinopterygii</taxon>
        <taxon>Neopterygii</taxon>
        <taxon>Teleostei</taxon>
        <taxon>Ostariophysi</taxon>
        <taxon>Siluriformes</taxon>
        <taxon>Bagridae</taxon>
        <taxon>Tachysurus</taxon>
    </lineage>
</organism>
<evidence type="ECO:0000313" key="3">
    <source>
        <dbReference type="Proteomes" id="UP001187315"/>
    </source>
</evidence>
<protein>
    <submittedName>
        <fullName evidence="2">Uncharacterized protein</fullName>
    </submittedName>
</protein>
<dbReference type="AlphaFoldDB" id="A0AA88LZX8"/>
<name>A0AA88LZX8_TACVA</name>
<feature type="region of interest" description="Disordered" evidence="1">
    <location>
        <begin position="1"/>
        <end position="83"/>
    </location>
</feature>
<comment type="caution">
    <text evidence="2">The sequence shown here is derived from an EMBL/GenBank/DDBJ whole genome shotgun (WGS) entry which is preliminary data.</text>
</comment>
<sequence>MPQTHLLLSSACRPSLNAHPKVSTGPPGSNGSACSSMHMHTQRSSSFDLQGVSNIRPLSGLHPSPVSLSSRTQSDLQALRPGM</sequence>
<evidence type="ECO:0000256" key="1">
    <source>
        <dbReference type="SAM" id="MobiDB-lite"/>
    </source>
</evidence>
<reference evidence="2" key="1">
    <citation type="submission" date="2023-08" db="EMBL/GenBank/DDBJ databases">
        <title>Pelteobagrus vachellii genome.</title>
        <authorList>
            <person name="Liu H."/>
        </authorList>
    </citation>
    <scope>NUCLEOTIDE SEQUENCE</scope>
    <source>
        <strain evidence="2">PRFRI_2022a</strain>
        <tissue evidence="2">Muscle</tissue>
    </source>
</reference>
<keyword evidence="3" id="KW-1185">Reference proteome</keyword>
<feature type="compositionally biased region" description="Polar residues" evidence="1">
    <location>
        <begin position="66"/>
        <end position="76"/>
    </location>
</feature>
<dbReference type="Proteomes" id="UP001187315">
    <property type="component" value="Unassembled WGS sequence"/>
</dbReference>
<evidence type="ECO:0000313" key="2">
    <source>
        <dbReference type="EMBL" id="KAK2826943.1"/>
    </source>
</evidence>
<accession>A0AA88LZX8</accession>
<proteinExistence type="predicted"/>
<dbReference type="EMBL" id="JAVHJS010000019">
    <property type="protein sequence ID" value="KAK2826943.1"/>
    <property type="molecule type" value="Genomic_DNA"/>
</dbReference>
<feature type="compositionally biased region" description="Polar residues" evidence="1">
    <location>
        <begin position="26"/>
        <end position="53"/>
    </location>
</feature>
<gene>
    <name evidence="2" type="ORF">Q7C36_017869</name>
</gene>